<dbReference type="SUPFAM" id="SSF53720">
    <property type="entry name" value="ALDH-like"/>
    <property type="match status" value="1"/>
</dbReference>
<evidence type="ECO:0000313" key="10">
    <source>
        <dbReference type="EMBL" id="SDM78873.1"/>
    </source>
</evidence>
<gene>
    <name evidence="8" type="primary">hisB</name>
    <name evidence="9" type="synonym">hisD</name>
    <name evidence="10" type="ORF">SAMN04488568_12218</name>
</gene>
<comment type="cofactor">
    <cofactor evidence="9">
        <name>Zn(2+)</name>
        <dbReference type="ChEBI" id="CHEBI:29105"/>
    </cofactor>
    <text evidence="9">Binds 1 zinc ion per subunit.</text>
</comment>
<dbReference type="FunFam" id="3.40.50.1980:FF:000001">
    <property type="entry name" value="Histidinol dehydrogenase"/>
    <property type="match status" value="1"/>
</dbReference>
<dbReference type="NCBIfam" id="TIGR00069">
    <property type="entry name" value="hisD"/>
    <property type="match status" value="1"/>
</dbReference>
<feature type="active site" description="Proton acceptor" evidence="9">
    <location>
        <position position="327"/>
    </location>
</feature>
<keyword evidence="5 9" id="KW-0560">Oxidoreductase</keyword>
<dbReference type="InterPro" id="IPR001692">
    <property type="entry name" value="Histidinol_DH_CS"/>
</dbReference>
<feature type="binding site" evidence="9">
    <location>
        <position position="419"/>
    </location>
    <ligand>
        <name>Zn(2+)</name>
        <dbReference type="ChEBI" id="CHEBI:29105"/>
    </ligand>
</feature>
<dbReference type="GO" id="GO:0004424">
    <property type="term" value="F:imidazoleglycerol-phosphate dehydratase activity"/>
    <property type="evidence" value="ECO:0007669"/>
    <property type="project" value="UniProtKB-UniRule"/>
</dbReference>
<dbReference type="NCBIfam" id="NF002111">
    <property type="entry name" value="PRK00951.2-1"/>
    <property type="match status" value="1"/>
</dbReference>
<dbReference type="InterPro" id="IPR020568">
    <property type="entry name" value="Ribosomal_Su5_D2-typ_SF"/>
</dbReference>
<dbReference type="PRINTS" id="PR00083">
    <property type="entry name" value="HOLDHDRGNASE"/>
</dbReference>
<dbReference type="InterPro" id="IPR000807">
    <property type="entry name" value="ImidazoleglycerolP_deHydtase"/>
</dbReference>
<dbReference type="InterPro" id="IPR038494">
    <property type="entry name" value="IGPD_sf"/>
</dbReference>
<dbReference type="GO" id="GO:0004399">
    <property type="term" value="F:histidinol dehydrogenase activity"/>
    <property type="evidence" value="ECO:0007669"/>
    <property type="project" value="UniProtKB-UniRule"/>
</dbReference>
<protein>
    <recommendedName>
        <fullName evidence="8 9">Multifunctional fusion protein</fullName>
    </recommendedName>
    <domain>
        <recommendedName>
            <fullName evidence="8">Imidazoleglycerol-phosphate dehydratase</fullName>
            <shortName evidence="8">IGPD</shortName>
            <ecNumber evidence="8">4.2.1.19</ecNumber>
        </recommendedName>
    </domain>
    <domain>
        <recommendedName>
            <fullName evidence="9">Histidinol dehydrogenase</fullName>
            <shortName evidence="9">HDH</shortName>
            <ecNumber evidence="9">1.1.1.23</ecNumber>
        </recommendedName>
    </domain>
</protein>
<dbReference type="HAMAP" id="MF_01024">
    <property type="entry name" value="HisD"/>
    <property type="match status" value="1"/>
</dbReference>
<dbReference type="InterPro" id="IPR016161">
    <property type="entry name" value="Ald_DH/histidinol_DH"/>
</dbReference>
<feature type="binding site" evidence="9">
    <location>
        <position position="126"/>
    </location>
    <ligand>
        <name>NAD(+)</name>
        <dbReference type="ChEBI" id="CHEBI:57540"/>
    </ligand>
</feature>
<feature type="binding site" evidence="9">
    <location>
        <position position="419"/>
    </location>
    <ligand>
        <name>substrate</name>
    </ligand>
</feature>
<dbReference type="CDD" id="cd06572">
    <property type="entry name" value="Histidinol_dh"/>
    <property type="match status" value="1"/>
</dbReference>
<comment type="pathway">
    <text evidence="9">Amino-acid biosynthesis; L-histidine biosynthesis; L-histidine from 5-phospho-alpha-D-ribose 1-diphosphate: step 9/9.</text>
</comment>
<dbReference type="GO" id="GO:0051287">
    <property type="term" value="F:NAD binding"/>
    <property type="evidence" value="ECO:0007669"/>
    <property type="project" value="InterPro"/>
</dbReference>
<dbReference type="AlphaFoldDB" id="A0A1G9W3K4"/>
<dbReference type="FunFam" id="3.30.230.40:FF:000001">
    <property type="entry name" value="Imidazoleglycerol-phosphate dehydratase HisB"/>
    <property type="match status" value="1"/>
</dbReference>
<keyword evidence="2 8" id="KW-0028">Amino-acid biosynthesis</keyword>
<evidence type="ECO:0000256" key="6">
    <source>
        <dbReference type="ARBA" id="ARBA00023102"/>
    </source>
</evidence>
<proteinExistence type="inferred from homology"/>
<keyword evidence="11" id="KW-1185">Reference proteome</keyword>
<feature type="binding site" evidence="9">
    <location>
        <position position="211"/>
    </location>
    <ligand>
        <name>NAD(+)</name>
        <dbReference type="ChEBI" id="CHEBI:57540"/>
    </ligand>
</feature>
<comment type="function">
    <text evidence="9">Catalyzes the sequential NAD-dependent oxidations of L-histidinol to L-histidinaldehyde and then to L-histidine.</text>
</comment>
<feature type="active site" description="Proton acceptor" evidence="9">
    <location>
        <position position="326"/>
    </location>
</feature>
<comment type="similarity">
    <text evidence="8">Belongs to the imidazoleglycerol-phosphate dehydratase family.</text>
</comment>
<feature type="binding site" evidence="9">
    <location>
        <position position="414"/>
    </location>
    <ligand>
        <name>substrate</name>
    </ligand>
</feature>
<feature type="binding site" evidence="9">
    <location>
        <position position="188"/>
    </location>
    <ligand>
        <name>NAD(+)</name>
        <dbReference type="ChEBI" id="CHEBI:57540"/>
    </ligand>
</feature>
<feature type="binding site" evidence="9">
    <location>
        <position position="259"/>
    </location>
    <ligand>
        <name>substrate</name>
    </ligand>
</feature>
<dbReference type="PANTHER" id="PTHR21256">
    <property type="entry name" value="HISTIDINOL DEHYDROGENASE HDH"/>
    <property type="match status" value="1"/>
</dbReference>
<keyword evidence="9" id="KW-0520">NAD</keyword>
<feature type="binding site" evidence="9">
    <location>
        <position position="262"/>
    </location>
    <ligand>
        <name>Zn(2+)</name>
        <dbReference type="ChEBI" id="CHEBI:29105"/>
    </ligand>
</feature>
<evidence type="ECO:0000256" key="3">
    <source>
        <dbReference type="ARBA" id="ARBA00022723"/>
    </source>
</evidence>
<dbReference type="Gene3D" id="1.20.5.1300">
    <property type="match status" value="1"/>
</dbReference>
<dbReference type="InterPro" id="IPR020565">
    <property type="entry name" value="ImidazoleglycerP_deHydtase_CS"/>
</dbReference>
<keyword evidence="4 9" id="KW-0862">Zinc</keyword>
<evidence type="ECO:0000256" key="2">
    <source>
        <dbReference type="ARBA" id="ARBA00022605"/>
    </source>
</evidence>
<dbReference type="FunFam" id="3.30.230.40:FF:000003">
    <property type="entry name" value="Imidazoleglycerol-phosphate dehydratase HisB"/>
    <property type="match status" value="1"/>
</dbReference>
<dbReference type="PROSITE" id="PS00611">
    <property type="entry name" value="HISOL_DEHYDROGENASE"/>
    <property type="match status" value="1"/>
</dbReference>
<dbReference type="InterPro" id="IPR012131">
    <property type="entry name" value="Hstdl_DH"/>
</dbReference>
<comment type="subcellular location">
    <subcellularLocation>
        <location evidence="8">Cytoplasm</location>
    </subcellularLocation>
</comment>
<feature type="binding site" evidence="9">
    <location>
        <position position="360"/>
    </location>
    <ligand>
        <name>substrate</name>
    </ligand>
</feature>
<organism evidence="10 11">
    <name type="scientific">Maricaulis salignorans</name>
    <dbReference type="NCBI Taxonomy" id="144026"/>
    <lineage>
        <taxon>Bacteria</taxon>
        <taxon>Pseudomonadati</taxon>
        <taxon>Pseudomonadota</taxon>
        <taxon>Alphaproteobacteria</taxon>
        <taxon>Maricaulales</taxon>
        <taxon>Maricaulaceae</taxon>
        <taxon>Maricaulis</taxon>
    </lineage>
</organism>
<dbReference type="EC" id="1.1.1.23" evidence="9"/>
<dbReference type="STRING" id="144026.SAMN04488568_12218"/>
<dbReference type="Pfam" id="PF00815">
    <property type="entry name" value="Histidinol_dh"/>
    <property type="match status" value="1"/>
</dbReference>
<evidence type="ECO:0000256" key="8">
    <source>
        <dbReference type="HAMAP-Rule" id="MF_00076"/>
    </source>
</evidence>
<feature type="binding site" evidence="9">
    <location>
        <position position="262"/>
    </location>
    <ligand>
        <name>substrate</name>
    </ligand>
</feature>
<dbReference type="CDD" id="cd07914">
    <property type="entry name" value="IGPD"/>
    <property type="match status" value="1"/>
</dbReference>
<feature type="binding site" evidence="9">
    <location>
        <position position="237"/>
    </location>
    <ligand>
        <name>substrate</name>
    </ligand>
</feature>
<accession>A0A1G9W3K4</accession>
<evidence type="ECO:0000313" key="11">
    <source>
        <dbReference type="Proteomes" id="UP000199759"/>
    </source>
</evidence>
<evidence type="ECO:0000256" key="4">
    <source>
        <dbReference type="ARBA" id="ARBA00022833"/>
    </source>
</evidence>
<comment type="pathway">
    <text evidence="1 8">Amino-acid biosynthesis; L-histidine biosynthesis; L-histidine from 5-phospho-alpha-D-ribose 1-diphosphate: step 6/9.</text>
</comment>
<dbReference type="UniPathway" id="UPA00031">
    <property type="reaction ID" value="UER00011"/>
</dbReference>
<dbReference type="GO" id="GO:0005829">
    <property type="term" value="C:cytosol"/>
    <property type="evidence" value="ECO:0007669"/>
    <property type="project" value="TreeGrafter"/>
</dbReference>
<comment type="similarity">
    <text evidence="9">Belongs to the histidinol dehydrogenase family.</text>
</comment>
<dbReference type="Pfam" id="PF00475">
    <property type="entry name" value="IGPD"/>
    <property type="match status" value="1"/>
</dbReference>
<evidence type="ECO:0000256" key="9">
    <source>
        <dbReference type="HAMAP-Rule" id="MF_01024"/>
    </source>
</evidence>
<dbReference type="PANTHER" id="PTHR21256:SF2">
    <property type="entry name" value="HISTIDINE BIOSYNTHESIS TRIFUNCTIONAL PROTEIN"/>
    <property type="match status" value="1"/>
</dbReference>
<dbReference type="PROSITE" id="PS00954">
    <property type="entry name" value="IGP_DEHYDRATASE_1"/>
    <property type="match status" value="1"/>
</dbReference>
<sequence>MLEPQNWSAADAATRRAMLQRPESTDTAGAAAREIVDAIYAGGEAAVRDYADRLDGYAPADFRVDAAAIAAARAGLDEADAEAILAAADAVRRFHVRQGYGSYSVETWPGVTASRRATPVDVVALYVPAGSAPLVSTLIMLAIPAQLAGVPRIVIVAPPAGPQGVDPVLLAAASLLGLDEVYAIGGAQAVAALATGSAGLPRADKIFGPGNAWVAAAKAYVASLPGGPAVDLPAGPSEVMVIADANADAAFVASDLLSQAEHDPSAQVMLVCFDAATRERIAAEVETQLMGLPRADIARQAMRHSRTILCESLDQAADIANAYAPEHLILQLGEAEALVRRVRHAGSIFVGAWAPEAAGDYAAGPNHTLPTGGAARAHGGVTVEAFQKTTTILRASKAGAAAMAPTVERLAALEGLAGHATAMRLRREWAQAWPDDVSGPRLRTSARRRKTKETDITVFVDLDRDGPSAISTGIGYFDHMLDQIARHAGIAVNIDASGDLEIDAHHTIEDVCLTLGEALHEALGDKRGIARFGFELPMDETRAGVWIDLSGRPFAKFEGEIPGERVGEFPVEMVPHAFRSLAESMKAAIHVRVEGENAHHMVEGSFKAFGRALRQAVRIESERLPSTKEFLE</sequence>
<keyword evidence="6 8" id="KW-0368">Histidine biosynthesis</keyword>
<comment type="catalytic activity">
    <reaction evidence="8">
        <text>D-erythro-1-(imidazol-4-yl)glycerol 3-phosphate = 3-(imidazol-4-yl)-2-oxopropyl phosphate + H2O</text>
        <dbReference type="Rhea" id="RHEA:11040"/>
        <dbReference type="ChEBI" id="CHEBI:15377"/>
        <dbReference type="ChEBI" id="CHEBI:57766"/>
        <dbReference type="ChEBI" id="CHEBI:58278"/>
        <dbReference type="EC" id="4.2.1.19"/>
    </reaction>
</comment>
<reference evidence="10 11" key="1">
    <citation type="submission" date="2016-10" db="EMBL/GenBank/DDBJ databases">
        <authorList>
            <person name="de Groot N.N."/>
        </authorList>
    </citation>
    <scope>NUCLEOTIDE SEQUENCE [LARGE SCALE GENOMIC DNA]</scope>
    <source>
        <strain evidence="10 11">DSM 16077</strain>
    </source>
</reference>
<dbReference type="GO" id="GO:0008270">
    <property type="term" value="F:zinc ion binding"/>
    <property type="evidence" value="ECO:0007669"/>
    <property type="project" value="UniProtKB-UniRule"/>
</dbReference>
<comment type="catalytic activity">
    <reaction evidence="9">
        <text>L-histidinol + 2 NAD(+) + H2O = L-histidine + 2 NADH + 3 H(+)</text>
        <dbReference type="Rhea" id="RHEA:20641"/>
        <dbReference type="ChEBI" id="CHEBI:15377"/>
        <dbReference type="ChEBI" id="CHEBI:15378"/>
        <dbReference type="ChEBI" id="CHEBI:57540"/>
        <dbReference type="ChEBI" id="CHEBI:57595"/>
        <dbReference type="ChEBI" id="CHEBI:57699"/>
        <dbReference type="ChEBI" id="CHEBI:57945"/>
        <dbReference type="EC" id="1.1.1.23"/>
    </reaction>
</comment>
<dbReference type="EMBL" id="FNHG01000022">
    <property type="protein sequence ID" value="SDM78873.1"/>
    <property type="molecule type" value="Genomic_DNA"/>
</dbReference>
<keyword evidence="3 9" id="KW-0479">Metal-binding</keyword>
<dbReference type="EC" id="4.2.1.19" evidence="8"/>
<feature type="binding site" evidence="9">
    <location>
        <position position="327"/>
    </location>
    <ligand>
        <name>substrate</name>
    </ligand>
</feature>
<dbReference type="GO" id="GO:0000105">
    <property type="term" value="P:L-histidine biosynthetic process"/>
    <property type="evidence" value="ECO:0007669"/>
    <property type="project" value="UniProtKB-UniRule"/>
</dbReference>
<name>A0A1G9W3K4_9PROT</name>
<feature type="binding site" evidence="9">
    <location>
        <position position="360"/>
    </location>
    <ligand>
        <name>Zn(2+)</name>
        <dbReference type="ChEBI" id="CHEBI:29105"/>
    </ligand>
</feature>
<dbReference type="Gene3D" id="3.40.50.1980">
    <property type="entry name" value="Nitrogenase molybdenum iron protein domain"/>
    <property type="match status" value="2"/>
</dbReference>
<dbReference type="Gene3D" id="3.30.230.40">
    <property type="entry name" value="Imidazole glycerol phosphate dehydratase, domain 1"/>
    <property type="match status" value="2"/>
</dbReference>
<dbReference type="HAMAP" id="MF_00076">
    <property type="entry name" value="HisB"/>
    <property type="match status" value="1"/>
</dbReference>
<dbReference type="PROSITE" id="PS00955">
    <property type="entry name" value="IGP_DEHYDRATASE_2"/>
    <property type="match status" value="1"/>
</dbReference>
<keyword evidence="7 8" id="KW-0456">Lyase</keyword>
<evidence type="ECO:0000256" key="5">
    <source>
        <dbReference type="ARBA" id="ARBA00023002"/>
    </source>
</evidence>
<keyword evidence="8" id="KW-0963">Cytoplasm</keyword>
<evidence type="ECO:0000256" key="1">
    <source>
        <dbReference type="ARBA" id="ARBA00005047"/>
    </source>
</evidence>
<feature type="binding site" evidence="9">
    <location>
        <position position="259"/>
    </location>
    <ligand>
        <name>Zn(2+)</name>
        <dbReference type="ChEBI" id="CHEBI:29105"/>
    </ligand>
</feature>
<evidence type="ECO:0000256" key="7">
    <source>
        <dbReference type="ARBA" id="ARBA00023239"/>
    </source>
</evidence>
<dbReference type="SUPFAM" id="SSF54211">
    <property type="entry name" value="Ribosomal protein S5 domain 2-like"/>
    <property type="match status" value="2"/>
</dbReference>
<dbReference type="Proteomes" id="UP000199759">
    <property type="component" value="Unassembled WGS sequence"/>
</dbReference>